<dbReference type="RefSeq" id="WP_004845363.1">
    <property type="nucleotide sequence ID" value="NZ_CATVPX010000011.1"/>
</dbReference>
<dbReference type="Proteomes" id="UP000095787">
    <property type="component" value="Unassembled WGS sequence"/>
</dbReference>
<feature type="transmembrane region" description="Helical" evidence="1">
    <location>
        <begin position="20"/>
        <end position="42"/>
    </location>
</feature>
<keyword evidence="1" id="KW-1133">Transmembrane helix</keyword>
<dbReference type="Proteomes" id="UP000292665">
    <property type="component" value="Unassembled WGS sequence"/>
</dbReference>
<protein>
    <submittedName>
        <fullName evidence="2">Uncharacterized protein</fullName>
    </submittedName>
</protein>
<evidence type="ECO:0000313" key="5">
    <source>
        <dbReference type="Proteomes" id="UP000292665"/>
    </source>
</evidence>
<accession>A0A173ZRP9</accession>
<proteinExistence type="predicted"/>
<sequence>MKNENQHFSADRRKFGRHFWIGAAVAGALSAAVIFTAASAVYRKNRFDLKIGEEKVGSKEYQLCMDLVKYDVKMEIQKRYDALYGEDFWEQSYEGQYGYEILADHTVEKIKYIHAVYDLAEEYGDVSDGSFAAIEKRWKQENAKRQKKVEDGEVIYGLKEYTFDLYMQYEISMYKEIYCNDTDRKGMDLTEEEVAEYYSQGEWVFQDDGEKADLETARIAVERELREKKYDAMIAQMTEDLEVSGDLEAVDRFTLDHLKR</sequence>
<dbReference type="EMBL" id="CYZO01000008">
    <property type="protein sequence ID" value="CUN78250.1"/>
    <property type="molecule type" value="Genomic_DNA"/>
</dbReference>
<reference evidence="2 4" key="1">
    <citation type="submission" date="2015-09" db="EMBL/GenBank/DDBJ databases">
        <authorList>
            <consortium name="Pathogen Informatics"/>
        </authorList>
    </citation>
    <scope>NUCLEOTIDE SEQUENCE [LARGE SCALE GENOMIC DNA]</scope>
    <source>
        <strain evidence="2 4">2789STDY5834841</strain>
    </source>
</reference>
<evidence type="ECO:0000256" key="1">
    <source>
        <dbReference type="SAM" id="Phobius"/>
    </source>
</evidence>
<evidence type="ECO:0000313" key="2">
    <source>
        <dbReference type="EMBL" id="CUN78250.1"/>
    </source>
</evidence>
<reference evidence="3 5" key="2">
    <citation type="journal article" date="2019" name="Science, e1252229">
        <title>Invertible promoters mediate bacterial phase variation, antibiotic resistance, and host adaptation in the gut.</title>
        <authorList>
            <person name="Jiang X."/>
            <person name="Hall A.B."/>
            <person name="Arthur T.D."/>
            <person name="Plichta D.R."/>
            <person name="Covington C.T."/>
            <person name="Poyet M."/>
            <person name="Crothers J."/>
            <person name="Moses P.L."/>
            <person name="Tolonen A.C."/>
            <person name="Vlamakis H."/>
            <person name="Alm E.J."/>
            <person name="Xavier R.J."/>
        </authorList>
    </citation>
    <scope>NUCLEOTIDE SEQUENCE [LARGE SCALE GENOMIC DNA]</scope>
    <source>
        <strain evidence="3">Aa_0143</strain>
        <strain evidence="5">aa_0143</strain>
    </source>
</reference>
<evidence type="ECO:0000313" key="3">
    <source>
        <dbReference type="EMBL" id="RYS82444.1"/>
    </source>
</evidence>
<evidence type="ECO:0000313" key="4">
    <source>
        <dbReference type="Proteomes" id="UP000095787"/>
    </source>
</evidence>
<dbReference type="AlphaFoldDB" id="A0A173ZRP9"/>
<organism evidence="2 4">
    <name type="scientific">[Ruminococcus] torques</name>
    <dbReference type="NCBI Taxonomy" id="33039"/>
    <lineage>
        <taxon>Bacteria</taxon>
        <taxon>Bacillati</taxon>
        <taxon>Bacillota</taxon>
        <taxon>Clostridia</taxon>
        <taxon>Lachnospirales</taxon>
        <taxon>Lachnospiraceae</taxon>
        <taxon>Mediterraneibacter</taxon>
    </lineage>
</organism>
<dbReference type="EMBL" id="RCYR01000001">
    <property type="protein sequence ID" value="RYS82444.1"/>
    <property type="molecule type" value="Genomic_DNA"/>
</dbReference>
<dbReference type="GeneID" id="97329319"/>
<keyword evidence="1" id="KW-0812">Transmembrane</keyword>
<name>A0A173ZRP9_9FIRM</name>
<gene>
    <name evidence="3" type="ORF">EAI93_01740</name>
    <name evidence="2" type="ORF">ERS852456_00805</name>
</gene>
<keyword evidence="1" id="KW-0472">Membrane</keyword>